<evidence type="ECO:0000256" key="4">
    <source>
        <dbReference type="ARBA" id="ARBA00023136"/>
    </source>
</evidence>
<evidence type="ECO:0000256" key="6">
    <source>
        <dbReference type="SAM" id="Phobius"/>
    </source>
</evidence>
<proteinExistence type="inferred from homology"/>
<reference evidence="8" key="1">
    <citation type="journal article" date="2013" name="Nature">
        <title>Insights into bilaterian evolution from three spiralian genomes.</title>
        <authorList>
            <person name="Simakov O."/>
            <person name="Marletaz F."/>
            <person name="Cho S.J."/>
            <person name="Edsinger-Gonzales E."/>
            <person name="Havlak P."/>
            <person name="Hellsten U."/>
            <person name="Kuo D.H."/>
            <person name="Larsson T."/>
            <person name="Lv J."/>
            <person name="Arendt D."/>
            <person name="Savage R."/>
            <person name="Osoegawa K."/>
            <person name="de Jong P."/>
            <person name="Grimwood J."/>
            <person name="Chapman J.A."/>
            <person name="Shapiro H."/>
            <person name="Aerts A."/>
            <person name="Otillar R.P."/>
            <person name="Terry A.Y."/>
            <person name="Boore J.L."/>
            <person name="Grigoriev I.V."/>
            <person name="Lindberg D.R."/>
            <person name="Seaver E.C."/>
            <person name="Weisblat D.A."/>
            <person name="Putnam N.H."/>
            <person name="Rokhsar D.S."/>
        </authorList>
    </citation>
    <scope>NUCLEOTIDE SEQUENCE [LARGE SCALE GENOMIC DNA]</scope>
</reference>
<dbReference type="AlphaFoldDB" id="V4ANR8"/>
<dbReference type="Pfam" id="PF09335">
    <property type="entry name" value="VTT_dom"/>
    <property type="match status" value="1"/>
</dbReference>
<keyword evidence="4 6" id="KW-0472">Membrane</keyword>
<keyword evidence="9" id="KW-1185">Reference proteome</keyword>
<feature type="transmembrane region" description="Helical" evidence="6">
    <location>
        <begin position="176"/>
        <end position="198"/>
    </location>
</feature>
<feature type="transmembrane region" description="Helical" evidence="6">
    <location>
        <begin position="143"/>
        <end position="164"/>
    </location>
</feature>
<comment type="subcellular location">
    <subcellularLocation>
        <location evidence="1">Membrane</location>
        <topology evidence="1">Multi-pass membrane protein</topology>
    </subcellularLocation>
</comment>
<dbReference type="STRING" id="225164.V4ANR8"/>
<dbReference type="GO" id="GO:0000045">
    <property type="term" value="P:autophagosome assembly"/>
    <property type="evidence" value="ECO:0007669"/>
    <property type="project" value="TreeGrafter"/>
</dbReference>
<gene>
    <name evidence="8" type="ORF">LOTGIDRAFT_178330</name>
</gene>
<dbReference type="PANTHER" id="PTHR43220">
    <property type="match status" value="1"/>
</dbReference>
<dbReference type="PANTHER" id="PTHR43220:SF18">
    <property type="entry name" value="TRANSMEMBRANE PROTEIN 41B"/>
    <property type="match status" value="1"/>
</dbReference>
<dbReference type="EMBL" id="KB201656">
    <property type="protein sequence ID" value="ESO95286.1"/>
    <property type="molecule type" value="Genomic_DNA"/>
</dbReference>
<feature type="domain" description="VTT" evidence="7">
    <location>
        <begin position="45"/>
        <end position="165"/>
    </location>
</feature>
<comment type="similarity">
    <text evidence="5">Belongs to the TMEM41 family.</text>
</comment>
<protein>
    <recommendedName>
        <fullName evidence="7">VTT domain-containing protein</fullName>
    </recommendedName>
</protein>
<feature type="transmembrane region" description="Helical" evidence="6">
    <location>
        <begin position="25"/>
        <end position="51"/>
    </location>
</feature>
<evidence type="ECO:0000256" key="2">
    <source>
        <dbReference type="ARBA" id="ARBA00022692"/>
    </source>
</evidence>
<keyword evidence="3 6" id="KW-1133">Transmembrane helix</keyword>
<dbReference type="InterPro" id="IPR045014">
    <property type="entry name" value="TM41A/B"/>
</dbReference>
<dbReference type="OMA" id="CIKIPRD"/>
<dbReference type="InterPro" id="IPR032816">
    <property type="entry name" value="VTT_dom"/>
</dbReference>
<evidence type="ECO:0000259" key="7">
    <source>
        <dbReference type="Pfam" id="PF09335"/>
    </source>
</evidence>
<sequence length="207" mass="23733">MIKLPKDIEDAKNLGLVLSHYKDKYYYQVMLGFFTTYIFLQSFAIPGSIFLSIISGFLYPFPLALILVCLCSCIGASFCYFLSYLVGRKLVNKYFPERIAQWQASILRHREHLLYYMIFLRITPLLPNWFINITSPVLNVPIIPFTVGTFLGVAPPSFLFIQAGTTLHKLTSSSDAFSWTSVLTLTVLAVMSLLPVFFKRRLQKKFD</sequence>
<evidence type="ECO:0000313" key="8">
    <source>
        <dbReference type="EMBL" id="ESO95286.1"/>
    </source>
</evidence>
<dbReference type="HOGENOM" id="CLU_038944_0_1_1"/>
<evidence type="ECO:0000313" key="9">
    <source>
        <dbReference type="Proteomes" id="UP000030746"/>
    </source>
</evidence>
<dbReference type="KEGG" id="lgi:LOTGIDRAFT_178330"/>
<dbReference type="GeneID" id="20244270"/>
<dbReference type="GO" id="GO:0005789">
    <property type="term" value="C:endoplasmic reticulum membrane"/>
    <property type="evidence" value="ECO:0007669"/>
    <property type="project" value="TreeGrafter"/>
</dbReference>
<feature type="transmembrane region" description="Helical" evidence="6">
    <location>
        <begin position="63"/>
        <end position="86"/>
    </location>
</feature>
<dbReference type="OrthoDB" id="3364966at2759"/>
<dbReference type="RefSeq" id="XP_009053803.1">
    <property type="nucleotide sequence ID" value="XM_009055555.1"/>
</dbReference>
<dbReference type="CTD" id="20244270"/>
<keyword evidence="2 6" id="KW-0812">Transmembrane</keyword>
<accession>V4ANR8</accession>
<evidence type="ECO:0000256" key="3">
    <source>
        <dbReference type="ARBA" id="ARBA00022989"/>
    </source>
</evidence>
<name>V4ANR8_LOTGI</name>
<dbReference type="Proteomes" id="UP000030746">
    <property type="component" value="Unassembled WGS sequence"/>
</dbReference>
<evidence type="ECO:0000256" key="1">
    <source>
        <dbReference type="ARBA" id="ARBA00004141"/>
    </source>
</evidence>
<evidence type="ECO:0000256" key="5">
    <source>
        <dbReference type="ARBA" id="ARBA00025797"/>
    </source>
</evidence>
<organism evidence="8 9">
    <name type="scientific">Lottia gigantea</name>
    <name type="common">Giant owl limpet</name>
    <dbReference type="NCBI Taxonomy" id="225164"/>
    <lineage>
        <taxon>Eukaryota</taxon>
        <taxon>Metazoa</taxon>
        <taxon>Spiralia</taxon>
        <taxon>Lophotrochozoa</taxon>
        <taxon>Mollusca</taxon>
        <taxon>Gastropoda</taxon>
        <taxon>Patellogastropoda</taxon>
        <taxon>Lottioidea</taxon>
        <taxon>Lottiidae</taxon>
        <taxon>Lottia</taxon>
    </lineage>
</organism>